<accession>A0A9X4M025</accession>
<dbReference type="RefSeq" id="WP_277830989.1">
    <property type="nucleotide sequence ID" value="NZ_JAAIVF010000001.1"/>
</dbReference>
<dbReference type="EMBL" id="JANRHA010000004">
    <property type="protein sequence ID" value="MDG3014545.1"/>
    <property type="molecule type" value="Genomic_DNA"/>
</dbReference>
<evidence type="ECO:0000313" key="2">
    <source>
        <dbReference type="EMBL" id="MDG3014545.1"/>
    </source>
</evidence>
<comment type="caution">
    <text evidence="2">The sequence shown here is derived from an EMBL/GenBank/DDBJ whole genome shotgun (WGS) entry which is preliminary data.</text>
</comment>
<feature type="compositionally biased region" description="Pro residues" evidence="1">
    <location>
        <begin position="137"/>
        <end position="166"/>
    </location>
</feature>
<keyword evidence="3" id="KW-1185">Reference proteome</keyword>
<feature type="region of interest" description="Disordered" evidence="1">
    <location>
        <begin position="123"/>
        <end position="174"/>
    </location>
</feature>
<reference evidence="2" key="1">
    <citation type="submission" date="2022-08" db="EMBL/GenBank/DDBJ databases">
        <title>Genome analysis of Corynebacteriales strain.</title>
        <authorList>
            <person name="Lee S.D."/>
        </authorList>
    </citation>
    <scope>NUCLEOTIDE SEQUENCE</scope>
    <source>
        <strain evidence="2">D3-21</strain>
    </source>
</reference>
<dbReference type="AlphaFoldDB" id="A0A9X4M025"/>
<dbReference type="Gene3D" id="3.40.570.10">
    <property type="entry name" value="Extracellular Endonuclease, subunit A"/>
    <property type="match status" value="1"/>
</dbReference>
<dbReference type="InterPro" id="IPR044929">
    <property type="entry name" value="DNA/RNA_non-sp_Endonuclease_sf"/>
</dbReference>
<protein>
    <submittedName>
        <fullName evidence="2">DNA/RNA non-specific endonuclease</fullName>
    </submittedName>
</protein>
<organism evidence="2 3">
    <name type="scientific">Speluncibacter jeojiensis</name>
    <dbReference type="NCBI Taxonomy" id="2710754"/>
    <lineage>
        <taxon>Bacteria</taxon>
        <taxon>Bacillati</taxon>
        <taxon>Actinomycetota</taxon>
        <taxon>Actinomycetes</taxon>
        <taxon>Mycobacteriales</taxon>
        <taxon>Speluncibacteraceae</taxon>
        <taxon>Speluncibacter</taxon>
    </lineage>
</organism>
<keyword evidence="2" id="KW-0378">Hydrolase</keyword>
<evidence type="ECO:0000256" key="1">
    <source>
        <dbReference type="SAM" id="MobiDB-lite"/>
    </source>
</evidence>
<keyword evidence="2" id="KW-0540">Nuclease</keyword>
<proteinExistence type="predicted"/>
<sequence length="444" mass="44435">MPRSAFGSRTGTGRLRAGLLVVAAAAGVSLAPWGVPAASADPLTCGSVAAQAATLNVAIDSHNVRTIAHNGALPAAQAGGLAAGMAYNGEALVLTTEGAALSAAAAAVDAEAASCSLDVRVNPVPSPGGGQGSRPAPSGPPALPPVPAVPAPPIPAGPTAPAPPVAGPTATMSAPAAPVLDTNAVTNLPGAAPSQIVPGSAPTNAPYDAPAAYGATNLQAPAALPNSMVTGKNADLVTLAGPQAMGRGLTALQLDFFSVAGQLMHATQGLPIPSNGIDTYALTRGFSSPQFANSAPVLAAYGASRFLAGPLDSFGRSTGVLGYLTPDSLGKGGGPKAKIDGLAYGQDPKYHRGHLCGNLFGCPGDVPQMLSPELGTINTGIVREWETTVARVVRGAEPGVAAQDVTFMKVPLYHGNQIRPYAYLMQAWGTKGWNMPAVYVRNYR</sequence>
<dbReference type="Proteomes" id="UP001152755">
    <property type="component" value="Unassembled WGS sequence"/>
</dbReference>
<dbReference type="GO" id="GO:0004519">
    <property type="term" value="F:endonuclease activity"/>
    <property type="evidence" value="ECO:0007669"/>
    <property type="project" value="UniProtKB-KW"/>
</dbReference>
<keyword evidence="2" id="KW-0255">Endonuclease</keyword>
<name>A0A9X4M025_9ACTN</name>
<evidence type="ECO:0000313" key="3">
    <source>
        <dbReference type="Proteomes" id="UP001152755"/>
    </source>
</evidence>
<gene>
    <name evidence="2" type="ORF">NVS88_08230</name>
</gene>